<dbReference type="Gene3D" id="3.20.20.370">
    <property type="entry name" value="Glycoside hydrolase/deacetylase"/>
    <property type="match status" value="1"/>
</dbReference>
<evidence type="ECO:0000313" key="3">
    <source>
        <dbReference type="Proteomes" id="UP000430692"/>
    </source>
</evidence>
<dbReference type="SUPFAM" id="SSF88713">
    <property type="entry name" value="Glycoside hydrolase/deacetylase"/>
    <property type="match status" value="1"/>
</dbReference>
<dbReference type="Proteomes" id="UP000430692">
    <property type="component" value="Unassembled WGS sequence"/>
</dbReference>
<dbReference type="InterPro" id="IPR002509">
    <property type="entry name" value="NODB_dom"/>
</dbReference>
<dbReference type="GO" id="GO:0005975">
    <property type="term" value="P:carbohydrate metabolic process"/>
    <property type="evidence" value="ECO:0007669"/>
    <property type="project" value="InterPro"/>
</dbReference>
<dbReference type="PANTHER" id="PTHR10587:SF134">
    <property type="entry name" value="SECRETED PROTEIN"/>
    <property type="match status" value="1"/>
</dbReference>
<name>A0A6I4VSN1_9BACL</name>
<dbReference type="CDD" id="cd10955">
    <property type="entry name" value="CE4_BH0857_like"/>
    <property type="match status" value="1"/>
</dbReference>
<proteinExistence type="predicted"/>
<reference evidence="2 3" key="1">
    <citation type="submission" date="2019-12" db="EMBL/GenBank/DDBJ databases">
        <title>Whole-genome analyses of novel actinobacteria.</title>
        <authorList>
            <person name="Sahin N."/>
            <person name="Saygin H."/>
        </authorList>
    </citation>
    <scope>NUCLEOTIDE SEQUENCE [LARGE SCALE GENOMIC DNA]</scope>
    <source>
        <strain evidence="2 3">KC615</strain>
    </source>
</reference>
<accession>A0A6I4VSN1</accession>
<dbReference type="InterPro" id="IPR011330">
    <property type="entry name" value="Glyco_hydro/deAcase_b/a-brl"/>
</dbReference>
<dbReference type="PROSITE" id="PS51677">
    <property type="entry name" value="NODB"/>
    <property type="match status" value="1"/>
</dbReference>
<sequence>MKRILFTLGTFALLTGCSLSVEPKLSSIQPASTKQITINTTSTLPTEAQEIKLYQDSKPKEWGEKVTGVIQKLPTEEKVIALTFDACGGEHGSGYDEAIIQYLTKQQIPATLFINSRWIDANPTIFQKLANNPLFEIENHGTEHRPLSVNGRSIYGISGTKNIADAYAEVYGNHQKIKQLTGKAPKFFRSGTAYYDDVAVKIAEDLGEIPVNFDIIGDAGATYNAFQVDQSMQKAKAGSIIILHMNQPNSGTAEGIQKAIPRLIEKGYRFVKLETYLDNP</sequence>
<protein>
    <submittedName>
        <fullName evidence="2">Polysaccharide deacetylase family protein</fullName>
    </submittedName>
</protein>
<evidence type="ECO:0000259" key="1">
    <source>
        <dbReference type="PROSITE" id="PS51677"/>
    </source>
</evidence>
<dbReference type="PROSITE" id="PS51257">
    <property type="entry name" value="PROKAR_LIPOPROTEIN"/>
    <property type="match status" value="1"/>
</dbReference>
<dbReference type="Pfam" id="PF01522">
    <property type="entry name" value="Polysacc_deac_1"/>
    <property type="match status" value="1"/>
</dbReference>
<evidence type="ECO:0000313" key="2">
    <source>
        <dbReference type="EMBL" id="MXQ52820.1"/>
    </source>
</evidence>
<dbReference type="PANTHER" id="PTHR10587">
    <property type="entry name" value="GLYCOSYL TRANSFERASE-RELATED"/>
    <property type="match status" value="1"/>
</dbReference>
<dbReference type="EMBL" id="WUUL01000002">
    <property type="protein sequence ID" value="MXQ52820.1"/>
    <property type="molecule type" value="Genomic_DNA"/>
</dbReference>
<keyword evidence="3" id="KW-1185">Reference proteome</keyword>
<dbReference type="RefSeq" id="WP_160800105.1">
    <property type="nucleotide sequence ID" value="NZ_WUUL01000002.1"/>
</dbReference>
<organism evidence="2 3">
    <name type="scientific">Shimazuella alba</name>
    <dbReference type="NCBI Taxonomy" id="2690964"/>
    <lineage>
        <taxon>Bacteria</taxon>
        <taxon>Bacillati</taxon>
        <taxon>Bacillota</taxon>
        <taxon>Bacilli</taxon>
        <taxon>Bacillales</taxon>
        <taxon>Thermoactinomycetaceae</taxon>
        <taxon>Shimazuella</taxon>
    </lineage>
</organism>
<dbReference type="AlphaFoldDB" id="A0A6I4VSN1"/>
<feature type="domain" description="NodB homology" evidence="1">
    <location>
        <begin position="78"/>
        <end position="271"/>
    </location>
</feature>
<dbReference type="GO" id="GO:0016810">
    <property type="term" value="F:hydrolase activity, acting on carbon-nitrogen (but not peptide) bonds"/>
    <property type="evidence" value="ECO:0007669"/>
    <property type="project" value="InterPro"/>
</dbReference>
<comment type="caution">
    <text evidence="2">The sequence shown here is derived from an EMBL/GenBank/DDBJ whole genome shotgun (WGS) entry which is preliminary data.</text>
</comment>
<gene>
    <name evidence="2" type="ORF">GSM42_03555</name>
</gene>
<dbReference type="InterPro" id="IPR050248">
    <property type="entry name" value="Polysacc_deacetylase_ArnD"/>
</dbReference>